<dbReference type="RefSeq" id="WP_066353677.1">
    <property type="nucleotide sequence ID" value="NZ_CBCSFJ010000033.1"/>
</dbReference>
<reference evidence="1 2" key="1">
    <citation type="submission" date="2016-06" db="EMBL/GenBank/DDBJ databases">
        <title>Complete genome sequences of Bordetella bronchialis and Bordetella flabilis.</title>
        <authorList>
            <person name="LiPuma J.J."/>
            <person name="Spilker T."/>
        </authorList>
    </citation>
    <scope>NUCLEOTIDE SEQUENCE [LARGE SCALE GENOMIC DNA]</scope>
    <source>
        <strain evidence="1 2">AU3182</strain>
    </source>
</reference>
<evidence type="ECO:0000313" key="1">
    <source>
        <dbReference type="EMBL" id="ANN68135.1"/>
    </source>
</evidence>
<protein>
    <recommendedName>
        <fullName evidence="3">Lipoprotein</fullName>
    </recommendedName>
</protein>
<sequence length="179" mass="20165">MAEHAHIPDRRRRVAFLAGPLVALVLAGCADMAARTPPDTPLSQVVAQYGQPNFTCPLPNGGQRVIWTQQPLGQFAWGGNVGPDGRIDKVERLLTDRHFAVLSQGDWPANRVLCEFGPPAIVDEVGLPSVRQVVWSYRYRENDSWNSLMYVYMGRKGDRVTRHHPGPDPMYDQEWDFAR</sequence>
<dbReference type="EMBL" id="CP016170">
    <property type="protein sequence ID" value="ANN68135.1"/>
    <property type="molecule type" value="Genomic_DNA"/>
</dbReference>
<name>A0ABN4R6D4_9BORD</name>
<gene>
    <name evidence="1" type="ORF">BAU06_19170</name>
</gene>
<evidence type="ECO:0000313" key="2">
    <source>
        <dbReference type="Proteomes" id="UP000091897"/>
    </source>
</evidence>
<proteinExistence type="predicted"/>
<keyword evidence="2" id="KW-1185">Reference proteome</keyword>
<dbReference type="Proteomes" id="UP000091897">
    <property type="component" value="Chromosome"/>
</dbReference>
<evidence type="ECO:0008006" key="3">
    <source>
        <dbReference type="Google" id="ProtNLM"/>
    </source>
</evidence>
<accession>A0ABN4R6D4</accession>
<organism evidence="1 2">
    <name type="scientific">Bordetella bronchialis</name>
    <dbReference type="NCBI Taxonomy" id="463025"/>
    <lineage>
        <taxon>Bacteria</taxon>
        <taxon>Pseudomonadati</taxon>
        <taxon>Pseudomonadota</taxon>
        <taxon>Betaproteobacteria</taxon>
        <taxon>Burkholderiales</taxon>
        <taxon>Alcaligenaceae</taxon>
        <taxon>Bordetella</taxon>
    </lineage>
</organism>